<evidence type="ECO:0000313" key="3">
    <source>
        <dbReference type="Proteomes" id="UP000186469"/>
    </source>
</evidence>
<evidence type="ECO:0000313" key="2">
    <source>
        <dbReference type="EMBL" id="SHN70350.1"/>
    </source>
</evidence>
<feature type="transmembrane region" description="Helical" evidence="1">
    <location>
        <begin position="144"/>
        <end position="161"/>
    </location>
</feature>
<reference evidence="2 3" key="1">
    <citation type="submission" date="2016-12" db="EMBL/GenBank/DDBJ databases">
        <authorList>
            <person name="Song W.-J."/>
            <person name="Kurnit D.M."/>
        </authorList>
    </citation>
    <scope>NUCLEOTIDE SEQUENCE [LARGE SCALE GENOMIC DNA]</scope>
    <source>
        <strain evidence="2 3">DSM 11393</strain>
    </source>
</reference>
<keyword evidence="1" id="KW-1133">Transmembrane helix</keyword>
<feature type="transmembrane region" description="Helical" evidence="1">
    <location>
        <begin position="21"/>
        <end position="40"/>
    </location>
</feature>
<sequence length="162" mass="18961">MSSRVIKNLFPKLANNFKPTTWRGKIVIIVLAFNMLQWLIDGVEKHDHEIERLLAKWLVTLTVVLILSFAEFFIVAPLLRLFNYKVTPPQTQEDKPFTDNNINSTNEIETSKNKTNRFQISINGLPTQFPQQPINNQQRNTNKLLWVLVVFMIFGLLYYLIK</sequence>
<evidence type="ECO:0000256" key="1">
    <source>
        <dbReference type="SAM" id="Phobius"/>
    </source>
</evidence>
<keyword evidence="1" id="KW-0472">Membrane</keyword>
<dbReference type="Proteomes" id="UP000186469">
    <property type="component" value="Unassembled WGS sequence"/>
</dbReference>
<accession>A0A1M7TI08</accession>
<keyword evidence="3" id="KW-1185">Reference proteome</keyword>
<gene>
    <name evidence="2" type="ORF">SAMN02745728_02032</name>
</gene>
<name>A0A1M7TI08_9BACT</name>
<dbReference type="RefSeq" id="WP_072697708.1">
    <property type="nucleotide sequence ID" value="NZ_FRDI01000012.1"/>
</dbReference>
<feature type="transmembrane region" description="Helical" evidence="1">
    <location>
        <begin position="60"/>
        <end position="82"/>
    </location>
</feature>
<protein>
    <submittedName>
        <fullName evidence="2">Uncharacterized protein</fullName>
    </submittedName>
</protein>
<keyword evidence="1" id="KW-0812">Transmembrane</keyword>
<proteinExistence type="predicted"/>
<dbReference type="AlphaFoldDB" id="A0A1M7TI08"/>
<dbReference type="EMBL" id="FRDI01000012">
    <property type="protein sequence ID" value="SHN70350.1"/>
    <property type="molecule type" value="Genomic_DNA"/>
</dbReference>
<organism evidence="2 3">
    <name type="scientific">Desulfovibrio litoralis DSM 11393</name>
    <dbReference type="NCBI Taxonomy" id="1121455"/>
    <lineage>
        <taxon>Bacteria</taxon>
        <taxon>Pseudomonadati</taxon>
        <taxon>Thermodesulfobacteriota</taxon>
        <taxon>Desulfovibrionia</taxon>
        <taxon>Desulfovibrionales</taxon>
        <taxon>Desulfovibrionaceae</taxon>
        <taxon>Desulfovibrio</taxon>
    </lineage>
</organism>